<comment type="function">
    <text evidence="6">Controls stomatal patterning.</text>
</comment>
<accession>A0A9Q0QSX5</accession>
<reference evidence="8" key="1">
    <citation type="journal article" date="2023" name="Plant J.">
        <title>The genome of the king protea, Protea cynaroides.</title>
        <authorList>
            <person name="Chang J."/>
            <person name="Duong T.A."/>
            <person name="Schoeman C."/>
            <person name="Ma X."/>
            <person name="Roodt D."/>
            <person name="Barker N."/>
            <person name="Li Z."/>
            <person name="Van de Peer Y."/>
            <person name="Mizrachi E."/>
        </authorList>
    </citation>
    <scope>NUCLEOTIDE SEQUENCE</scope>
    <source>
        <tissue evidence="8">Young leaves</tissue>
    </source>
</reference>
<evidence type="ECO:0000256" key="1">
    <source>
        <dbReference type="ARBA" id="ARBA00004613"/>
    </source>
</evidence>
<protein>
    <recommendedName>
        <fullName evidence="6">Epidermal patterning factor-like protein</fullName>
    </recommendedName>
</protein>
<organism evidence="8 9">
    <name type="scientific">Protea cynaroides</name>
    <dbReference type="NCBI Taxonomy" id="273540"/>
    <lineage>
        <taxon>Eukaryota</taxon>
        <taxon>Viridiplantae</taxon>
        <taxon>Streptophyta</taxon>
        <taxon>Embryophyta</taxon>
        <taxon>Tracheophyta</taxon>
        <taxon>Spermatophyta</taxon>
        <taxon>Magnoliopsida</taxon>
        <taxon>Proteales</taxon>
        <taxon>Proteaceae</taxon>
        <taxon>Protea</taxon>
    </lineage>
</organism>
<evidence type="ECO:0000256" key="7">
    <source>
        <dbReference type="SAM" id="Phobius"/>
    </source>
</evidence>
<keyword evidence="9" id="KW-1185">Reference proteome</keyword>
<keyword evidence="6" id="KW-0217">Developmental protein</keyword>
<comment type="caution">
    <text evidence="8">The sequence shown here is derived from an EMBL/GenBank/DDBJ whole genome shotgun (WGS) entry which is preliminary data.</text>
</comment>
<proteinExistence type="inferred from homology"/>
<comment type="subcellular location">
    <subcellularLocation>
        <location evidence="1 6">Secreted</location>
    </subcellularLocation>
</comment>
<keyword evidence="5" id="KW-1015">Disulfide bond</keyword>
<keyword evidence="7" id="KW-0812">Transmembrane</keyword>
<gene>
    <name evidence="8" type="ORF">NE237_003777</name>
</gene>
<dbReference type="EMBL" id="JAMYWD010000005">
    <property type="protein sequence ID" value="KAJ4970678.1"/>
    <property type="molecule type" value="Genomic_DNA"/>
</dbReference>
<dbReference type="GO" id="GO:0005576">
    <property type="term" value="C:extracellular region"/>
    <property type="evidence" value="ECO:0007669"/>
    <property type="project" value="UniProtKB-SubCell"/>
</dbReference>
<feature type="transmembrane region" description="Helical" evidence="7">
    <location>
        <begin position="20"/>
        <end position="37"/>
    </location>
</feature>
<dbReference type="AlphaFoldDB" id="A0A9Q0QSX5"/>
<dbReference type="PANTHER" id="PTHR33109">
    <property type="entry name" value="EPIDERMAL PATTERNING FACTOR-LIKE PROTEIN 4"/>
    <property type="match status" value="1"/>
</dbReference>
<keyword evidence="7" id="KW-0472">Membrane</keyword>
<sequence>MDSKRSRQNQKFISKKLISYLASICFLSFCAFISISGKNSPCSSEIIRNQSNRATERYLQEFESTMGRNEGQSKWGLSLISLRRYLRGIGSSPPKCTGKCEKCTPCKPVHVPVHPGMPVTTEYYPEAWKCKCGNKLYNP</sequence>
<dbReference type="Proteomes" id="UP001141806">
    <property type="component" value="Unassembled WGS sequence"/>
</dbReference>
<evidence type="ECO:0000256" key="3">
    <source>
        <dbReference type="ARBA" id="ARBA00022525"/>
    </source>
</evidence>
<dbReference type="InterPro" id="IPR039455">
    <property type="entry name" value="EPFL"/>
</dbReference>
<evidence type="ECO:0000256" key="5">
    <source>
        <dbReference type="ARBA" id="ARBA00023157"/>
    </source>
</evidence>
<evidence type="ECO:0000256" key="4">
    <source>
        <dbReference type="ARBA" id="ARBA00022729"/>
    </source>
</evidence>
<keyword evidence="7" id="KW-1133">Transmembrane helix</keyword>
<evidence type="ECO:0000256" key="2">
    <source>
        <dbReference type="ARBA" id="ARBA00008127"/>
    </source>
</evidence>
<dbReference type="OrthoDB" id="1937916at2759"/>
<name>A0A9Q0QSX5_9MAGN</name>
<comment type="similarity">
    <text evidence="2 6">Belongs to the plant cysteine rich small secretory peptide family. Epidermal patterning factor subfamily.</text>
</comment>
<dbReference type="PANTHER" id="PTHR33109:SF4">
    <property type="entry name" value="EPIDERMAL PATTERNING FACTOR-LIKE PROTEIN 6"/>
    <property type="match status" value="1"/>
</dbReference>
<evidence type="ECO:0000256" key="6">
    <source>
        <dbReference type="RuleBase" id="RU367102"/>
    </source>
</evidence>
<keyword evidence="4" id="KW-0732">Signal</keyword>
<evidence type="ECO:0000313" key="8">
    <source>
        <dbReference type="EMBL" id="KAJ4970678.1"/>
    </source>
</evidence>
<dbReference type="GO" id="GO:0010052">
    <property type="term" value="P:guard cell differentiation"/>
    <property type="evidence" value="ECO:0007669"/>
    <property type="project" value="UniProtKB-UniRule"/>
</dbReference>
<dbReference type="Pfam" id="PF17181">
    <property type="entry name" value="EPF"/>
    <property type="match status" value="1"/>
</dbReference>
<keyword evidence="3 6" id="KW-0964">Secreted</keyword>
<evidence type="ECO:0000313" key="9">
    <source>
        <dbReference type="Proteomes" id="UP001141806"/>
    </source>
</evidence>